<feature type="compositionally biased region" description="Basic and acidic residues" evidence="1">
    <location>
        <begin position="129"/>
        <end position="144"/>
    </location>
</feature>
<feature type="region of interest" description="Disordered" evidence="1">
    <location>
        <begin position="79"/>
        <end position="103"/>
    </location>
</feature>
<reference evidence="2 3" key="1">
    <citation type="submission" date="2022-11" db="EMBL/GenBank/DDBJ databases">
        <title>Mucor velutinosus strain NIH1002 WGS.</title>
        <authorList>
            <person name="Subramanian P."/>
            <person name="Mullikin J.C."/>
            <person name="Segre J.A."/>
            <person name="Zelazny A.M."/>
        </authorList>
    </citation>
    <scope>NUCLEOTIDE SEQUENCE [LARGE SCALE GENOMIC DNA]</scope>
    <source>
        <strain evidence="2 3">NIH1002</strain>
    </source>
</reference>
<dbReference type="EMBL" id="JASEJX010000034">
    <property type="protein sequence ID" value="KAK4510228.1"/>
    <property type="molecule type" value="Genomic_DNA"/>
</dbReference>
<dbReference type="GeneID" id="89950086"/>
<feature type="compositionally biased region" description="Acidic residues" evidence="1">
    <location>
        <begin position="91"/>
        <end position="102"/>
    </location>
</feature>
<name>A0AAN7D3V8_9FUNG</name>
<evidence type="ECO:0000313" key="2">
    <source>
        <dbReference type="EMBL" id="KAK4510228.1"/>
    </source>
</evidence>
<organism evidence="2 3">
    <name type="scientific">Mucor velutinosus</name>
    <dbReference type="NCBI Taxonomy" id="708070"/>
    <lineage>
        <taxon>Eukaryota</taxon>
        <taxon>Fungi</taxon>
        <taxon>Fungi incertae sedis</taxon>
        <taxon>Mucoromycota</taxon>
        <taxon>Mucoromycotina</taxon>
        <taxon>Mucoromycetes</taxon>
        <taxon>Mucorales</taxon>
        <taxon>Mucorineae</taxon>
        <taxon>Mucoraceae</taxon>
        <taxon>Mucor</taxon>
    </lineage>
</organism>
<keyword evidence="3" id="KW-1185">Reference proteome</keyword>
<sequence length="163" mass="18574">MIKWANQYPKLYMPDPCGANIVDIDNLNRITLTFYVEHTKNFQDAGGRWMRHNNFMLELKDELQLLKITYSKPDQPVVQRYRNKKGGGGYDDGDEVTEDENDFGYKDSEKRKWNKMYNSTSRFQNHAGSDAHADAHHPPEQDRMDVGATAGAAATVAFTIAAI</sequence>
<comment type="caution">
    <text evidence="2">The sequence shown here is derived from an EMBL/GenBank/DDBJ whole genome shotgun (WGS) entry which is preliminary data.</text>
</comment>
<accession>A0AAN7D3V8</accession>
<feature type="region of interest" description="Disordered" evidence="1">
    <location>
        <begin position="123"/>
        <end position="144"/>
    </location>
</feature>
<evidence type="ECO:0000256" key="1">
    <source>
        <dbReference type="SAM" id="MobiDB-lite"/>
    </source>
</evidence>
<evidence type="ECO:0000313" key="3">
    <source>
        <dbReference type="Proteomes" id="UP001304243"/>
    </source>
</evidence>
<proteinExistence type="predicted"/>
<protein>
    <submittedName>
        <fullName evidence="2">Uncharacterized protein</fullName>
    </submittedName>
</protein>
<dbReference type="AlphaFoldDB" id="A0AAN7D3V8"/>
<gene>
    <name evidence="2" type="ORF">ATC70_006400</name>
</gene>
<dbReference type="Proteomes" id="UP001304243">
    <property type="component" value="Unassembled WGS sequence"/>
</dbReference>
<dbReference type="RefSeq" id="XP_064676894.1">
    <property type="nucleotide sequence ID" value="XM_064825676.1"/>
</dbReference>